<accession>A0ABT2BCM6</accession>
<organism evidence="2 3">
    <name type="scientific">Streptomyces pyxinicus</name>
    <dbReference type="NCBI Taxonomy" id="2970331"/>
    <lineage>
        <taxon>Bacteria</taxon>
        <taxon>Bacillati</taxon>
        <taxon>Actinomycetota</taxon>
        <taxon>Actinomycetes</taxon>
        <taxon>Kitasatosporales</taxon>
        <taxon>Streptomycetaceae</taxon>
        <taxon>Streptomyces</taxon>
    </lineage>
</organism>
<keyword evidence="3" id="KW-1185">Reference proteome</keyword>
<proteinExistence type="predicted"/>
<reference evidence="2 3" key="1">
    <citation type="submission" date="2022-08" db="EMBL/GenBank/DDBJ databases">
        <authorList>
            <person name="Somphong A."/>
            <person name="Phongsopitanun W."/>
        </authorList>
    </citation>
    <scope>NUCLEOTIDE SEQUENCE [LARGE SCALE GENOMIC DNA]</scope>
    <source>
        <strain evidence="2 3">LP11</strain>
    </source>
</reference>
<gene>
    <name evidence="2" type="ORF">NX794_34405</name>
</gene>
<protein>
    <recommendedName>
        <fullName evidence="4">Secreted protein</fullName>
    </recommendedName>
</protein>
<evidence type="ECO:0000313" key="2">
    <source>
        <dbReference type="EMBL" id="MCS0606265.1"/>
    </source>
</evidence>
<feature type="coiled-coil region" evidence="1">
    <location>
        <begin position="92"/>
        <end position="130"/>
    </location>
</feature>
<sequence length="199" mass="22107">MFVETVTSLVTATVAVVGIPAVYLQARAARLSAEATGRAQLHHTRQTTQHAASVEVLAAADELQRACDLSGSAAWWLTTIYEDEGGDDARRAERAREQRESAGQRHEEALDHAFEAYERLVKAVARLELEGPDQLINSAARLADLGDLLQLPGRSTGFDEDELVYVTEHEQQPFTWVVSQFAEARRTFILHARSYFNDV</sequence>
<dbReference type="RefSeq" id="WP_258783623.1">
    <property type="nucleotide sequence ID" value="NZ_JANUGP010000049.1"/>
</dbReference>
<name>A0ABT2BCM6_9ACTN</name>
<dbReference type="EMBL" id="JANUGP010000049">
    <property type="protein sequence ID" value="MCS0606265.1"/>
    <property type="molecule type" value="Genomic_DNA"/>
</dbReference>
<keyword evidence="1" id="KW-0175">Coiled coil</keyword>
<dbReference type="Proteomes" id="UP001205612">
    <property type="component" value="Unassembled WGS sequence"/>
</dbReference>
<comment type="caution">
    <text evidence="2">The sequence shown here is derived from an EMBL/GenBank/DDBJ whole genome shotgun (WGS) entry which is preliminary data.</text>
</comment>
<evidence type="ECO:0000256" key="1">
    <source>
        <dbReference type="SAM" id="Coils"/>
    </source>
</evidence>
<evidence type="ECO:0008006" key="4">
    <source>
        <dbReference type="Google" id="ProtNLM"/>
    </source>
</evidence>
<evidence type="ECO:0000313" key="3">
    <source>
        <dbReference type="Proteomes" id="UP001205612"/>
    </source>
</evidence>